<reference evidence="1" key="1">
    <citation type="submission" date="2021-05" db="EMBL/GenBank/DDBJ databases">
        <authorList>
            <person name="Scholz U."/>
            <person name="Mascher M."/>
            <person name="Fiebig A."/>
        </authorList>
    </citation>
    <scope>NUCLEOTIDE SEQUENCE [LARGE SCALE GENOMIC DNA]</scope>
</reference>
<protein>
    <submittedName>
        <fullName evidence="1">Uncharacterized protein</fullName>
    </submittedName>
</protein>
<keyword evidence="2" id="KW-1185">Reference proteome</keyword>
<dbReference type="Proteomes" id="UP001732700">
    <property type="component" value="Chromosome 1A"/>
</dbReference>
<name>A0ACD5T9Q7_AVESA</name>
<accession>A0ACD5T9Q7</accession>
<evidence type="ECO:0000313" key="2">
    <source>
        <dbReference type="Proteomes" id="UP001732700"/>
    </source>
</evidence>
<dbReference type="EnsemblPlants" id="AVESA.00010b.r2.1AG0015710.1">
    <property type="protein sequence ID" value="AVESA.00010b.r2.1AG0015710.1.CDS.1"/>
    <property type="gene ID" value="AVESA.00010b.r2.1AG0015710"/>
</dbReference>
<proteinExistence type="predicted"/>
<evidence type="ECO:0000313" key="1">
    <source>
        <dbReference type="EnsemblPlants" id="AVESA.00010b.r2.1AG0015710.1.CDS.1"/>
    </source>
</evidence>
<organism evidence="1 2">
    <name type="scientific">Avena sativa</name>
    <name type="common">Oat</name>
    <dbReference type="NCBI Taxonomy" id="4498"/>
    <lineage>
        <taxon>Eukaryota</taxon>
        <taxon>Viridiplantae</taxon>
        <taxon>Streptophyta</taxon>
        <taxon>Embryophyta</taxon>
        <taxon>Tracheophyta</taxon>
        <taxon>Spermatophyta</taxon>
        <taxon>Magnoliopsida</taxon>
        <taxon>Liliopsida</taxon>
        <taxon>Poales</taxon>
        <taxon>Poaceae</taxon>
        <taxon>BOP clade</taxon>
        <taxon>Pooideae</taxon>
        <taxon>Poodae</taxon>
        <taxon>Poeae</taxon>
        <taxon>Poeae Chloroplast Group 1 (Aveneae type)</taxon>
        <taxon>Aveninae</taxon>
        <taxon>Avena</taxon>
    </lineage>
</organism>
<sequence length="227" mass="24506">MLLGSRFLRLSAAVAGGVRRSLTTAASHPPWAMMRFSSEVVGAPSVDVRLAEPPRISEIRVPEHLVKTCGGSPDPTSHVHKLLTGATSGGLLFLTYLDLRSMAPIVGKQGPPGPGPDPAHVPGVTRFVCNPVTRELSRLPDTIFEPVQDVVLGAHMGFITQADHGHGPPDRFVAAKVGVGQNPMIRFLSEREEWEFVEVFPSQSLRPMQIDQGPLAFGGRLLWVDLT</sequence>
<reference evidence="1" key="2">
    <citation type="submission" date="2025-09" db="UniProtKB">
        <authorList>
            <consortium name="EnsemblPlants"/>
        </authorList>
    </citation>
    <scope>IDENTIFICATION</scope>
</reference>